<feature type="region of interest" description="Disordered" evidence="1">
    <location>
        <begin position="512"/>
        <end position="546"/>
    </location>
</feature>
<feature type="region of interest" description="Disordered" evidence="1">
    <location>
        <begin position="415"/>
        <end position="500"/>
    </location>
</feature>
<proteinExistence type="predicted"/>
<feature type="compositionally biased region" description="Pro residues" evidence="1">
    <location>
        <begin position="975"/>
        <end position="987"/>
    </location>
</feature>
<evidence type="ECO:0000313" key="5">
    <source>
        <dbReference type="Proteomes" id="UP001164746"/>
    </source>
</evidence>
<evidence type="ECO:0000313" key="4">
    <source>
        <dbReference type="EMBL" id="WAQ97404.1"/>
    </source>
</evidence>
<dbReference type="Proteomes" id="UP001164746">
    <property type="component" value="Chromosome 2"/>
</dbReference>
<feature type="compositionally biased region" description="Basic residues" evidence="1">
    <location>
        <begin position="462"/>
        <end position="471"/>
    </location>
</feature>
<protein>
    <submittedName>
        <fullName evidence="4">YHU2-like protein</fullName>
    </submittedName>
</protein>
<reference evidence="4" key="1">
    <citation type="submission" date="2022-11" db="EMBL/GenBank/DDBJ databases">
        <title>Centuries of genome instability and evolution in soft-shell clam transmissible cancer (bioRxiv).</title>
        <authorList>
            <person name="Hart S.F.M."/>
            <person name="Yonemitsu M.A."/>
            <person name="Giersch R.M."/>
            <person name="Beal B.F."/>
            <person name="Arriagada G."/>
            <person name="Davis B.W."/>
            <person name="Ostrander E.A."/>
            <person name="Goff S.P."/>
            <person name="Metzger M.J."/>
        </authorList>
    </citation>
    <scope>NUCLEOTIDE SEQUENCE</scope>
    <source>
        <strain evidence="4">MELC-2E11</strain>
        <tissue evidence="4">Siphon/mantle</tissue>
    </source>
</reference>
<feature type="compositionally biased region" description="Basic residues" evidence="1">
    <location>
        <begin position="521"/>
        <end position="535"/>
    </location>
</feature>
<keyword evidence="3" id="KW-0732">Signal</keyword>
<sequence>MGTGCLGLPLAALVLTGLPGTPVLASPNLSLWTPVLASPDLSLGTPVLASPDLSLGTSVLASPDLSLGTPVLASPDLSLGTPVLASPDLSLGTPVLASPDLSLGTPVLGFPDHSLGTPVLASPDLSLGTPVLAAPDLSLGTPVLASPDLSLGTPVLASPNFSLGTPVLASPNFSLGTPVLASPDLSIGTPVLASPDLSLGTPVLASPDLSLGTPVLASPDLSIGTPVLASPDLSLRTPVLASPDLSLGTTVLASPDLSLGTPVLAFPDHSLGTPVLASPGLSLGTPVLASLIKIQKDSSNNPTIGAQAAAEGAGVIAASVVTAALLLCLFIGLAFFCFYRKGGIFKTKTEKRPRHRKKRQVVYHENGYLPPPYYDKRHIPPPYMNGYMKQIPAPMHRAGPYPAFIEPAPIPVPHPTGYATYHGPPPEIRHHESVPRSGTLSGPPPIVIPYGTVTVRPDPRPVIHKTKRRTRDKPEESGDRRKSPERRPPRQSQEFIVQQSYDGIPVIRPVIYIDDDDDRGRKRSKSRDHRYKKKADKPSPSPKIREINTDDTEVKVPNTTEAEVTIVPQTLTPPQSRGVTSAERSRASSVTEAVNALKRSVNAYDTDSVSSRAPSFRWMHSEPAPTPVPAPVTGDVMFFPADAHVETTRHEHKADSETREDNDYVYTQVIKQSVREDSTTKTDDKEKENVYGYTKVIRSYRESGRDSPVAAAASSATNEGYEVPVRRATKGTRDEDVPYETEHSRRPVDFSKAGASMSDRLQHMVEDGDKTRFSHYNLGAMNFGTEEEDEIEPVQLRVKRPETPPNDIPRSSFYSQSHKRPKTPPNDIPLVTPRESTEVPPLNLPSQMTSPRDPYTSYRPPTPPTDFTPRPPTPPLFFGSKPKSDRPETPPFDGPNTSRSAAASPLNRSMAVDPATGEPGSFHARARLIEAHLKRNQGGTPTPKPSTTTAVPKFKQAAPAPPKPPGPTVHVTPGVVPPAPPPPPVPK</sequence>
<keyword evidence="2" id="KW-0812">Transmembrane</keyword>
<keyword evidence="2" id="KW-1133">Transmembrane helix</keyword>
<feature type="compositionally biased region" description="Pro residues" evidence="1">
    <location>
        <begin position="860"/>
        <end position="875"/>
    </location>
</feature>
<evidence type="ECO:0000256" key="3">
    <source>
        <dbReference type="SAM" id="SignalP"/>
    </source>
</evidence>
<feature type="compositionally biased region" description="Basic and acidic residues" evidence="1">
    <location>
        <begin position="731"/>
        <end position="749"/>
    </location>
</feature>
<feature type="compositionally biased region" description="Low complexity" evidence="1">
    <location>
        <begin position="945"/>
        <end position="958"/>
    </location>
</feature>
<keyword evidence="2" id="KW-0472">Membrane</keyword>
<feature type="signal peptide" evidence="3">
    <location>
        <begin position="1"/>
        <end position="25"/>
    </location>
</feature>
<name>A0ABY7DJ95_MYAAR</name>
<feature type="region of interest" description="Disordered" evidence="1">
    <location>
        <begin position="797"/>
        <end position="987"/>
    </location>
</feature>
<feature type="transmembrane region" description="Helical" evidence="2">
    <location>
        <begin position="315"/>
        <end position="339"/>
    </location>
</feature>
<feature type="compositionally biased region" description="Basic and acidic residues" evidence="1">
    <location>
        <begin position="472"/>
        <end position="488"/>
    </location>
</feature>
<gene>
    <name evidence="4" type="ORF">MAR_030094</name>
</gene>
<organism evidence="4 5">
    <name type="scientific">Mya arenaria</name>
    <name type="common">Soft-shell clam</name>
    <dbReference type="NCBI Taxonomy" id="6604"/>
    <lineage>
        <taxon>Eukaryota</taxon>
        <taxon>Metazoa</taxon>
        <taxon>Spiralia</taxon>
        <taxon>Lophotrochozoa</taxon>
        <taxon>Mollusca</taxon>
        <taxon>Bivalvia</taxon>
        <taxon>Autobranchia</taxon>
        <taxon>Heteroconchia</taxon>
        <taxon>Euheterodonta</taxon>
        <taxon>Imparidentia</taxon>
        <taxon>Neoheterodontei</taxon>
        <taxon>Myida</taxon>
        <taxon>Myoidea</taxon>
        <taxon>Myidae</taxon>
        <taxon>Mya</taxon>
    </lineage>
</organism>
<evidence type="ECO:0000256" key="1">
    <source>
        <dbReference type="SAM" id="MobiDB-lite"/>
    </source>
</evidence>
<feature type="compositionally biased region" description="Polar residues" evidence="1">
    <location>
        <begin position="490"/>
        <end position="500"/>
    </location>
</feature>
<feature type="region of interest" description="Disordered" evidence="1">
    <location>
        <begin position="703"/>
        <end position="754"/>
    </location>
</feature>
<keyword evidence="5" id="KW-1185">Reference proteome</keyword>
<evidence type="ECO:0000256" key="2">
    <source>
        <dbReference type="SAM" id="Phobius"/>
    </source>
</evidence>
<accession>A0ABY7DJ95</accession>
<feature type="compositionally biased region" description="Low complexity" evidence="1">
    <location>
        <begin position="850"/>
        <end position="859"/>
    </location>
</feature>
<feature type="chain" id="PRO_5046644048" evidence="3">
    <location>
        <begin position="26"/>
        <end position="987"/>
    </location>
</feature>
<dbReference type="EMBL" id="CP111013">
    <property type="protein sequence ID" value="WAQ97404.1"/>
    <property type="molecule type" value="Genomic_DNA"/>
</dbReference>